<dbReference type="Proteomes" id="UP001190700">
    <property type="component" value="Unassembled WGS sequence"/>
</dbReference>
<comment type="caution">
    <text evidence="2">The sequence shown here is derived from an EMBL/GenBank/DDBJ whole genome shotgun (WGS) entry which is preliminary data.</text>
</comment>
<name>A0AAE0KXZ3_9CHLO</name>
<accession>A0AAE0KXZ3</accession>
<feature type="region of interest" description="Disordered" evidence="1">
    <location>
        <begin position="1"/>
        <end position="20"/>
    </location>
</feature>
<dbReference type="AlphaFoldDB" id="A0AAE0KXZ3"/>
<keyword evidence="3" id="KW-1185">Reference proteome</keyword>
<evidence type="ECO:0000256" key="1">
    <source>
        <dbReference type="SAM" id="MobiDB-lite"/>
    </source>
</evidence>
<organism evidence="2 3">
    <name type="scientific">Cymbomonas tetramitiformis</name>
    <dbReference type="NCBI Taxonomy" id="36881"/>
    <lineage>
        <taxon>Eukaryota</taxon>
        <taxon>Viridiplantae</taxon>
        <taxon>Chlorophyta</taxon>
        <taxon>Pyramimonadophyceae</taxon>
        <taxon>Pyramimonadales</taxon>
        <taxon>Pyramimonadaceae</taxon>
        <taxon>Cymbomonas</taxon>
    </lineage>
</organism>
<proteinExistence type="predicted"/>
<feature type="compositionally biased region" description="Polar residues" evidence="1">
    <location>
        <begin position="123"/>
        <end position="135"/>
    </location>
</feature>
<protein>
    <submittedName>
        <fullName evidence="2">Uncharacterized protein</fullName>
    </submittedName>
</protein>
<evidence type="ECO:0000313" key="3">
    <source>
        <dbReference type="Proteomes" id="UP001190700"/>
    </source>
</evidence>
<reference evidence="2 3" key="1">
    <citation type="journal article" date="2015" name="Genome Biol. Evol.">
        <title>Comparative Genomics of a Bacterivorous Green Alga Reveals Evolutionary Causalities and Consequences of Phago-Mixotrophic Mode of Nutrition.</title>
        <authorList>
            <person name="Burns J.A."/>
            <person name="Paasch A."/>
            <person name="Narechania A."/>
            <person name="Kim E."/>
        </authorList>
    </citation>
    <scope>NUCLEOTIDE SEQUENCE [LARGE SCALE GENOMIC DNA]</scope>
    <source>
        <strain evidence="2 3">PLY_AMNH</strain>
    </source>
</reference>
<feature type="region of interest" description="Disordered" evidence="1">
    <location>
        <begin position="107"/>
        <end position="135"/>
    </location>
</feature>
<gene>
    <name evidence="2" type="ORF">CYMTET_26506</name>
</gene>
<dbReference type="EMBL" id="LGRX02014362">
    <property type="protein sequence ID" value="KAK3264782.1"/>
    <property type="molecule type" value="Genomic_DNA"/>
</dbReference>
<evidence type="ECO:0000313" key="2">
    <source>
        <dbReference type="EMBL" id="KAK3264782.1"/>
    </source>
</evidence>
<sequence length="179" mass="19349">MRHFRREHKSSVSTASGAHAGSDPGWFYSASERQASVPARGTVRELVSSSCEDWERIRDSGIGVPAPIDCSNSRFKSHDRMAVLLGVRYEFLMELVEYVRSELAGEPPPIGDEDFPNGGVPAGSSTHGESGQPDCTGSWFIPGSPAVGVKNIHGVKKKCVNKHAFSGPLMSPCEYPLEC</sequence>